<dbReference type="FunFam" id="1.20.1250.20:FF:000232">
    <property type="entry name" value="Organic cation/carnitine transporter 7"/>
    <property type="match status" value="1"/>
</dbReference>
<keyword evidence="6 8" id="KW-0472">Membrane</keyword>
<reference evidence="11" key="1">
    <citation type="submission" date="2025-08" db="UniProtKB">
        <authorList>
            <consortium name="RefSeq"/>
        </authorList>
    </citation>
    <scope>IDENTIFICATION</scope>
    <source>
        <tissue evidence="11">Sperm</tissue>
    </source>
</reference>
<evidence type="ECO:0000256" key="3">
    <source>
        <dbReference type="ARBA" id="ARBA00022448"/>
    </source>
</evidence>
<comment type="similarity">
    <text evidence="2">Belongs to the major facilitator superfamily.</text>
</comment>
<protein>
    <submittedName>
        <fullName evidence="11">Synaptic vesicle glycoprotein 2C-like</fullName>
    </submittedName>
</protein>
<keyword evidence="3" id="KW-0813">Transport</keyword>
<dbReference type="Proteomes" id="UP001318040">
    <property type="component" value="Chromosome 1"/>
</dbReference>
<dbReference type="RefSeq" id="XP_032808157.1">
    <property type="nucleotide sequence ID" value="XM_032952266.1"/>
</dbReference>
<feature type="region of interest" description="Disordered" evidence="7">
    <location>
        <begin position="1"/>
        <end position="60"/>
    </location>
</feature>
<comment type="subcellular location">
    <subcellularLocation>
        <location evidence="1">Membrane</location>
        <topology evidence="1">Multi-pass membrane protein</topology>
    </subcellularLocation>
</comment>
<evidence type="ECO:0000256" key="8">
    <source>
        <dbReference type="SAM" id="Phobius"/>
    </source>
</evidence>
<keyword evidence="5 8" id="KW-1133">Transmembrane helix</keyword>
<evidence type="ECO:0000256" key="5">
    <source>
        <dbReference type="ARBA" id="ARBA00022989"/>
    </source>
</evidence>
<evidence type="ECO:0000313" key="10">
    <source>
        <dbReference type="Proteomes" id="UP001318040"/>
    </source>
</evidence>
<accession>A0AAJ7T110</accession>
<dbReference type="Pfam" id="PF00083">
    <property type="entry name" value="Sugar_tr"/>
    <property type="match status" value="1"/>
</dbReference>
<feature type="transmembrane region" description="Helical" evidence="8">
    <location>
        <begin position="461"/>
        <end position="483"/>
    </location>
</feature>
<dbReference type="AlphaFoldDB" id="A0AAJ7T110"/>
<sequence length="552" mass="59023">MSEREATRPLLGLTGPRGAECGSRGGRGGRGDREGPGGPRSSPHAPAWPPDGDAEPLDYDGCSHEEALEHTGFGRFHAWLLVACGWANASDAVEILCVSFLLPTARCDLHLSTADMGWLTACMFIGMMMGGCVWGALADSSGRRKVLVYSLAVNGIFSALSSLAPSFLLFLLMRLGSGLGVGGSLPVIFSYFSEFQPRRWRGAMVSALATFWMGGNILAAGLAWLIIPLPALGVWSWRVFVAVCSVPSLTSSVAFACCLPESPKFLMQTGQEEAALAVFRRIFTHNHRSMPGARRAFPVSRLEVSVSDRHAVSIPLGILAQVVYYSRMMVGRLRKMFCGSLGRSSWALSSIFFSISFGYYGLWMWLPELFRRSEEHGGSPCSTPPSNHTDVASAGNWTLCYPVKTIVYMDGFITAAANLPGNILSILLMGRVGGRLLLGASLLLSGGCVFLLWAVCTRLQSLAAACLFSAISVVAWNALDVIGIEMYPTMLRSSALGVFTGVARIAAILASLLFGALLETSCTVPILLIAALLVCGSIVGLCLPETKNSELQ</sequence>
<feature type="transmembrane region" description="Helical" evidence="8">
    <location>
        <begin position="239"/>
        <end position="259"/>
    </location>
</feature>
<feature type="transmembrane region" description="Helical" evidence="8">
    <location>
        <begin position="345"/>
        <end position="366"/>
    </location>
</feature>
<feature type="transmembrane region" description="Helical" evidence="8">
    <location>
        <begin position="146"/>
        <end position="164"/>
    </location>
</feature>
<dbReference type="PROSITE" id="PS50850">
    <property type="entry name" value="MFS"/>
    <property type="match status" value="1"/>
</dbReference>
<proteinExistence type="inferred from homology"/>
<dbReference type="GO" id="GO:0022857">
    <property type="term" value="F:transmembrane transporter activity"/>
    <property type="evidence" value="ECO:0007669"/>
    <property type="project" value="InterPro"/>
</dbReference>
<feature type="transmembrane region" description="Helical" evidence="8">
    <location>
        <begin position="524"/>
        <end position="543"/>
    </location>
</feature>
<dbReference type="Gene3D" id="1.20.1250.20">
    <property type="entry name" value="MFS general substrate transporter like domains"/>
    <property type="match status" value="1"/>
</dbReference>
<organism evidence="10 11">
    <name type="scientific">Petromyzon marinus</name>
    <name type="common">Sea lamprey</name>
    <dbReference type="NCBI Taxonomy" id="7757"/>
    <lineage>
        <taxon>Eukaryota</taxon>
        <taxon>Metazoa</taxon>
        <taxon>Chordata</taxon>
        <taxon>Craniata</taxon>
        <taxon>Vertebrata</taxon>
        <taxon>Cyclostomata</taxon>
        <taxon>Hyperoartia</taxon>
        <taxon>Petromyzontiformes</taxon>
        <taxon>Petromyzontidae</taxon>
        <taxon>Petromyzon</taxon>
    </lineage>
</organism>
<dbReference type="PANTHER" id="PTHR23511">
    <property type="entry name" value="SYNAPTIC VESICLE GLYCOPROTEIN 2"/>
    <property type="match status" value="1"/>
</dbReference>
<evidence type="ECO:0000256" key="7">
    <source>
        <dbReference type="SAM" id="MobiDB-lite"/>
    </source>
</evidence>
<evidence type="ECO:0000259" key="9">
    <source>
        <dbReference type="PROSITE" id="PS50850"/>
    </source>
</evidence>
<feature type="transmembrane region" description="Helical" evidence="8">
    <location>
        <begin position="116"/>
        <end position="137"/>
    </location>
</feature>
<evidence type="ECO:0000256" key="2">
    <source>
        <dbReference type="ARBA" id="ARBA00008335"/>
    </source>
</evidence>
<keyword evidence="4 8" id="KW-0812">Transmembrane</keyword>
<dbReference type="SUPFAM" id="SSF103473">
    <property type="entry name" value="MFS general substrate transporter"/>
    <property type="match status" value="1"/>
</dbReference>
<evidence type="ECO:0000256" key="4">
    <source>
        <dbReference type="ARBA" id="ARBA00022692"/>
    </source>
</evidence>
<dbReference type="InterPro" id="IPR020846">
    <property type="entry name" value="MFS_dom"/>
</dbReference>
<feature type="transmembrane region" description="Helical" evidence="8">
    <location>
        <begin position="495"/>
        <end position="518"/>
    </location>
</feature>
<dbReference type="InterPro" id="IPR005828">
    <property type="entry name" value="MFS_sugar_transport-like"/>
</dbReference>
<dbReference type="KEGG" id="pmrn:116941318"/>
<gene>
    <name evidence="11" type="primary">LOC116941318</name>
</gene>
<feature type="transmembrane region" description="Helical" evidence="8">
    <location>
        <begin position="406"/>
        <end position="429"/>
    </location>
</feature>
<feature type="domain" description="Major facilitator superfamily (MFS) profile" evidence="9">
    <location>
        <begin position="80"/>
        <end position="548"/>
    </location>
</feature>
<dbReference type="PANTHER" id="PTHR23511:SF34">
    <property type="entry name" value="SYNAPTIC VESICLE GLYCOPROTEIN 2"/>
    <property type="match status" value="1"/>
</dbReference>
<evidence type="ECO:0000256" key="6">
    <source>
        <dbReference type="ARBA" id="ARBA00023136"/>
    </source>
</evidence>
<name>A0AAJ7T110_PETMA</name>
<feature type="transmembrane region" description="Helical" evidence="8">
    <location>
        <begin position="170"/>
        <end position="192"/>
    </location>
</feature>
<evidence type="ECO:0000256" key="1">
    <source>
        <dbReference type="ARBA" id="ARBA00004141"/>
    </source>
</evidence>
<evidence type="ECO:0000313" key="11">
    <source>
        <dbReference type="RefSeq" id="XP_032808157.1"/>
    </source>
</evidence>
<dbReference type="InterPro" id="IPR036259">
    <property type="entry name" value="MFS_trans_sf"/>
</dbReference>
<keyword evidence="10" id="KW-1185">Reference proteome</keyword>
<feature type="transmembrane region" description="Helical" evidence="8">
    <location>
        <begin position="436"/>
        <end position="455"/>
    </location>
</feature>
<feature type="transmembrane region" description="Helical" evidence="8">
    <location>
        <begin position="204"/>
        <end position="227"/>
    </location>
</feature>
<dbReference type="GO" id="GO:0016020">
    <property type="term" value="C:membrane"/>
    <property type="evidence" value="ECO:0007669"/>
    <property type="project" value="UniProtKB-SubCell"/>
</dbReference>